<feature type="transmembrane region" description="Helical" evidence="1">
    <location>
        <begin position="689"/>
        <end position="705"/>
    </location>
</feature>
<feature type="transmembrane region" description="Helical" evidence="1">
    <location>
        <begin position="264"/>
        <end position="288"/>
    </location>
</feature>
<feature type="transmembrane region" description="Helical" evidence="1">
    <location>
        <begin position="413"/>
        <end position="444"/>
    </location>
</feature>
<feature type="transmembrane region" description="Helical" evidence="1">
    <location>
        <begin position="17"/>
        <end position="34"/>
    </location>
</feature>
<feature type="transmembrane region" description="Helical" evidence="1">
    <location>
        <begin position="450"/>
        <end position="469"/>
    </location>
</feature>
<dbReference type="Pfam" id="PF19484">
    <property type="entry name" value="DUF6020"/>
    <property type="match status" value="1"/>
</dbReference>
<evidence type="ECO:0000313" key="2">
    <source>
        <dbReference type="EMBL" id="REG07179.1"/>
    </source>
</evidence>
<evidence type="ECO:0000256" key="1">
    <source>
        <dbReference type="SAM" id="Phobius"/>
    </source>
</evidence>
<feature type="transmembrane region" description="Helical" evidence="1">
    <location>
        <begin position="663"/>
        <end position="682"/>
    </location>
</feature>
<keyword evidence="1" id="KW-0812">Transmembrane</keyword>
<dbReference type="OrthoDB" id="2137478at2"/>
<feature type="transmembrane region" description="Helical" evidence="1">
    <location>
        <begin position="358"/>
        <end position="377"/>
    </location>
</feature>
<proteinExistence type="predicted"/>
<evidence type="ECO:0000313" key="3">
    <source>
        <dbReference type="Proteomes" id="UP000256388"/>
    </source>
</evidence>
<reference evidence="2 3" key="1">
    <citation type="submission" date="2018-08" db="EMBL/GenBank/DDBJ databases">
        <title>Genomic Encyclopedia of Type Strains, Phase IV (KMG-IV): sequencing the most valuable type-strain genomes for metagenomic binning, comparative biology and taxonomic classification.</title>
        <authorList>
            <person name="Goeker M."/>
        </authorList>
    </citation>
    <scope>NUCLEOTIDE SEQUENCE [LARGE SCALE GENOMIC DNA]</scope>
    <source>
        <strain evidence="2 3">DSM 23923</strain>
    </source>
</reference>
<keyword evidence="1" id="KW-1133">Transmembrane helix</keyword>
<name>A0A347ZW02_9CHLR</name>
<sequence length="717" mass="82813">MEFVRELFAKIFPKTKTTFLSLVIGVCTGSVVYLGTLQRHFFSKTYFLYALLISIFTAVLISWLQQHILRARFLSFSRGLRILLLAATLLLTLVTLANVEIQPMYYLLPDTQLRIRIPIGDIPEGQESVRLLWVETGQGYVYYENMNYVGQWERVQKNVLFAPNQNVEITWHGKVGPEPEIAFRMTLYDQPVYVAWNGQEVEYNLNNPKVPEIIIKTALDIPIWYKLPFILSFIFTVGFVFYALLVLLGTWQPRMKAGRLHGRYTWLFYMLPMVLMWGFSLLVFWPAIMSSDSVTLWSQNLVGEYSDWQSAFYALTLAVLMKVCYSPAFIAILQILLMAFLVAWGLKSLERRGVSKFVLWLISLAFALLPINNIYAITLWRDIPYALAIFWMTVIILNIYFSQGTWLKGLGWFWLALSGFLVAILRQNGIPVAIAVLCLLPIFYRKYWKSLVLSLLLCAALLLFMKGPVYDWLGVDRSKSGQSNLILLHHIAAHLNAGTPLSTDEQEYLNGFLPVDEWDYYCCYVGTISYDNDFERERFLDSSAENRKLALDLFLRDPQVDIQHMLCSSEQIWRYQNNVCYMKSAHGFNSWVPGEVSWVVPNDANLENDSKIPTLVQPYVDLLRVFGFRDDFLVVYLRPALYLYLSIFFVLVIVLRFKDPRALLVLMPVLVQDIILFLVSYAPAIRYQYSNFLVGLFLLGLLFLPEKTPVKDDTPSP</sequence>
<feature type="transmembrane region" description="Helical" evidence="1">
    <location>
        <begin position="633"/>
        <end position="657"/>
    </location>
</feature>
<dbReference type="EMBL" id="QUMS01000003">
    <property type="protein sequence ID" value="REG07179.1"/>
    <property type="molecule type" value="Genomic_DNA"/>
</dbReference>
<protein>
    <submittedName>
        <fullName evidence="2">Uncharacterized protein</fullName>
    </submittedName>
</protein>
<dbReference type="AlphaFoldDB" id="A0A347ZW02"/>
<feature type="transmembrane region" description="Helical" evidence="1">
    <location>
        <begin position="80"/>
        <end position="99"/>
    </location>
</feature>
<comment type="caution">
    <text evidence="2">The sequence shown here is derived from an EMBL/GenBank/DDBJ whole genome shotgun (WGS) entry which is preliminary data.</text>
</comment>
<dbReference type="RefSeq" id="WP_116225654.1">
    <property type="nucleotide sequence ID" value="NZ_AP018437.1"/>
</dbReference>
<keyword evidence="3" id="KW-1185">Reference proteome</keyword>
<keyword evidence="1" id="KW-0472">Membrane</keyword>
<feature type="transmembrane region" description="Helical" evidence="1">
    <location>
        <begin position="46"/>
        <end position="64"/>
    </location>
</feature>
<feature type="transmembrane region" description="Helical" evidence="1">
    <location>
        <begin position="325"/>
        <end position="346"/>
    </location>
</feature>
<accession>A0A347ZW02</accession>
<organism evidence="2 3">
    <name type="scientific">Pelolinea submarina</name>
    <dbReference type="NCBI Taxonomy" id="913107"/>
    <lineage>
        <taxon>Bacteria</taxon>
        <taxon>Bacillati</taxon>
        <taxon>Chloroflexota</taxon>
        <taxon>Anaerolineae</taxon>
        <taxon>Anaerolineales</taxon>
        <taxon>Anaerolineaceae</taxon>
        <taxon>Pelolinea</taxon>
    </lineage>
</organism>
<feature type="transmembrane region" description="Helical" evidence="1">
    <location>
        <begin position="229"/>
        <end position="252"/>
    </location>
</feature>
<gene>
    <name evidence="2" type="ORF">DFR64_2383</name>
</gene>
<dbReference type="Proteomes" id="UP000256388">
    <property type="component" value="Unassembled WGS sequence"/>
</dbReference>
<dbReference type="InterPro" id="IPR046062">
    <property type="entry name" value="DUF6020"/>
</dbReference>
<feature type="transmembrane region" description="Helical" evidence="1">
    <location>
        <begin position="383"/>
        <end position="401"/>
    </location>
</feature>